<evidence type="ECO:0000256" key="1">
    <source>
        <dbReference type="ARBA" id="ARBA00006817"/>
    </source>
</evidence>
<accession>A0A5B6TR09</accession>
<organism evidence="3 4">
    <name type="scientific">Rufibacter hautae</name>
    <dbReference type="NCBI Taxonomy" id="2595005"/>
    <lineage>
        <taxon>Bacteria</taxon>
        <taxon>Pseudomonadati</taxon>
        <taxon>Bacteroidota</taxon>
        <taxon>Cytophagia</taxon>
        <taxon>Cytophagales</taxon>
        <taxon>Hymenobacteraceae</taxon>
        <taxon>Rufibacter</taxon>
    </lineage>
</organism>
<sequence length="177" mass="19844">MQNPSSEATSDQTAKSTLVITKTLEAPKELVYQVWTQQEHLTQWWGPKGMNLEVAELSLEPGGMFLYSMQAGDGPKMWGKFVYEELSAPERMVYVNSFSDEEGNTIRAPFSQTWPLELRNILTFSEENGQTILTLQAKPQNATPEEVQTFEASLEAIKQGFGGTMDNLALYLANLRS</sequence>
<dbReference type="SUPFAM" id="SSF55961">
    <property type="entry name" value="Bet v1-like"/>
    <property type="match status" value="1"/>
</dbReference>
<reference evidence="3 4" key="1">
    <citation type="submission" date="2019-07" db="EMBL/GenBank/DDBJ databases">
        <title>Rufibacter sp. nov., isolated from lake sediment.</title>
        <authorList>
            <person name="Qu J.-H."/>
        </authorList>
    </citation>
    <scope>NUCLEOTIDE SEQUENCE [LARGE SCALE GENOMIC DNA]</scope>
    <source>
        <strain evidence="3 4">NBS58-1</strain>
    </source>
</reference>
<feature type="domain" description="Activator of Hsp90 ATPase homologue 1/2-like C-terminal" evidence="2">
    <location>
        <begin position="26"/>
        <end position="172"/>
    </location>
</feature>
<protein>
    <submittedName>
        <fullName evidence="3">SRPBCC domain-containing protein</fullName>
    </submittedName>
</protein>
<dbReference type="InterPro" id="IPR013538">
    <property type="entry name" value="ASHA1/2-like_C"/>
</dbReference>
<dbReference type="AlphaFoldDB" id="A0A5B6TR09"/>
<evidence type="ECO:0000313" key="4">
    <source>
        <dbReference type="Proteomes" id="UP000324133"/>
    </source>
</evidence>
<comment type="caution">
    <text evidence="3">The sequence shown here is derived from an EMBL/GenBank/DDBJ whole genome shotgun (WGS) entry which is preliminary data.</text>
</comment>
<dbReference type="OrthoDB" id="118413at2"/>
<proteinExistence type="inferred from homology"/>
<gene>
    <name evidence="3" type="ORF">FOA19_11340</name>
</gene>
<dbReference type="Pfam" id="PF08327">
    <property type="entry name" value="AHSA1"/>
    <property type="match status" value="1"/>
</dbReference>
<keyword evidence="4" id="KW-1185">Reference proteome</keyword>
<evidence type="ECO:0000313" key="3">
    <source>
        <dbReference type="EMBL" id="KAA3438853.1"/>
    </source>
</evidence>
<dbReference type="CDD" id="cd07814">
    <property type="entry name" value="SRPBCC_CalC_Aha1-like"/>
    <property type="match status" value="1"/>
</dbReference>
<dbReference type="Gene3D" id="3.30.530.20">
    <property type="match status" value="1"/>
</dbReference>
<dbReference type="Proteomes" id="UP000324133">
    <property type="component" value="Unassembled WGS sequence"/>
</dbReference>
<comment type="similarity">
    <text evidence="1">Belongs to the AHA1 family.</text>
</comment>
<dbReference type="EMBL" id="VKKY01000002">
    <property type="protein sequence ID" value="KAA3438853.1"/>
    <property type="molecule type" value="Genomic_DNA"/>
</dbReference>
<evidence type="ECO:0000259" key="2">
    <source>
        <dbReference type="Pfam" id="PF08327"/>
    </source>
</evidence>
<dbReference type="InterPro" id="IPR023393">
    <property type="entry name" value="START-like_dom_sf"/>
</dbReference>
<name>A0A5B6TR09_9BACT</name>